<name>A0A1B6NYK8_9ZZZZ</name>
<keyword evidence="1" id="KW-0472">Membrane</keyword>
<keyword evidence="1" id="KW-1133">Transmembrane helix</keyword>
<organism evidence="2">
    <name type="scientific">marine sediment metagenome</name>
    <dbReference type="NCBI Taxonomy" id="412755"/>
    <lineage>
        <taxon>unclassified sequences</taxon>
        <taxon>metagenomes</taxon>
        <taxon>ecological metagenomes</taxon>
    </lineage>
</organism>
<feature type="transmembrane region" description="Helical" evidence="1">
    <location>
        <begin position="32"/>
        <end position="51"/>
    </location>
</feature>
<dbReference type="EMBL" id="AYSL01000001">
    <property type="protein sequence ID" value="KTF08491.1"/>
    <property type="molecule type" value="Genomic_DNA"/>
</dbReference>
<sequence>MSSYSEYHSHGSDFYYTFYFFKDDSNYILINFRWFFTVAGITAALLAQIYFKLQDTKYISNASVSELNRITDLVKEYSRPVMKLIFFHLFFGVASNIAFSLKLIPTADAIATSIALSCIPLWGVSLFFGYVIYDEITSFSSDLTKRNLERTRRQEALEAMKK</sequence>
<evidence type="ECO:0000313" key="2">
    <source>
        <dbReference type="EMBL" id="KTF08491.1"/>
    </source>
</evidence>
<keyword evidence="1" id="KW-0812">Transmembrane</keyword>
<feature type="transmembrane region" description="Helical" evidence="1">
    <location>
        <begin position="110"/>
        <end position="133"/>
    </location>
</feature>
<dbReference type="AlphaFoldDB" id="A0A1B6NYK8"/>
<reference evidence="2" key="1">
    <citation type="submission" date="2013-11" db="EMBL/GenBank/DDBJ databases">
        <title>Microbial diversity, functional groups and degradation webs in Northern and Southern Mediterranean and Red Sea marine crude oil polluted sites.</title>
        <authorList>
            <person name="Daffonchio D."/>
            <person name="Mapelli F."/>
            <person name="Ferrer M."/>
            <person name="Richter M."/>
            <person name="Cherif A."/>
            <person name="Malkawi H.I."/>
            <person name="Yakimov M.M."/>
            <person name="Abdel-Fattah Y.R."/>
            <person name="Blaghen M."/>
            <person name="Golyshin P.N."/>
            <person name="Kalogerakis N."/>
            <person name="Boon N."/>
            <person name="Magagnini M."/>
            <person name="Fava F."/>
        </authorList>
    </citation>
    <scope>NUCLEOTIDE SEQUENCE</scope>
</reference>
<comment type="caution">
    <text evidence="2">The sequence shown here is derived from an EMBL/GenBank/DDBJ whole genome shotgun (WGS) entry which is preliminary data.</text>
</comment>
<accession>A0A1B6NYK8</accession>
<evidence type="ECO:0000256" key="1">
    <source>
        <dbReference type="SAM" id="Phobius"/>
    </source>
</evidence>
<proteinExistence type="predicted"/>
<protein>
    <submittedName>
        <fullName evidence="2">Membrane protein</fullName>
    </submittedName>
</protein>
<gene>
    <name evidence="2" type="ORF">MGSAQ_000007</name>
</gene>
<feature type="transmembrane region" description="Helical" evidence="1">
    <location>
        <begin position="84"/>
        <end position="104"/>
    </location>
</feature>